<evidence type="ECO:0008006" key="6">
    <source>
        <dbReference type="Google" id="ProtNLM"/>
    </source>
</evidence>
<evidence type="ECO:0000313" key="4">
    <source>
        <dbReference type="EMBL" id="KAK9023480.1"/>
    </source>
</evidence>
<dbReference type="SMART" id="SM00320">
    <property type="entry name" value="WD40"/>
    <property type="match status" value="1"/>
</dbReference>
<dbReference type="Gene3D" id="2.130.10.10">
    <property type="entry name" value="YVTN repeat-like/Quinoprotein amine dehydrogenase"/>
    <property type="match status" value="1"/>
</dbReference>
<dbReference type="PANTHER" id="PTHR36066">
    <property type="entry name" value="TRANSCRIPTION FACTOR BHLH145"/>
    <property type="match status" value="1"/>
</dbReference>
<keyword evidence="3" id="KW-1133">Transmembrane helix</keyword>
<feature type="compositionally biased region" description="Polar residues" evidence="2">
    <location>
        <begin position="1"/>
        <end position="16"/>
    </location>
</feature>
<evidence type="ECO:0000256" key="3">
    <source>
        <dbReference type="SAM" id="Phobius"/>
    </source>
</evidence>
<dbReference type="PROSITE" id="PS50082">
    <property type="entry name" value="WD_REPEATS_2"/>
    <property type="match status" value="1"/>
</dbReference>
<feature type="repeat" description="WD" evidence="1">
    <location>
        <begin position="372"/>
        <end position="397"/>
    </location>
</feature>
<keyword evidence="3" id="KW-0472">Membrane</keyword>
<feature type="compositionally biased region" description="Polar residues" evidence="2">
    <location>
        <begin position="231"/>
        <end position="240"/>
    </location>
</feature>
<keyword evidence="3" id="KW-0812">Transmembrane</keyword>
<dbReference type="PROSITE" id="PS50294">
    <property type="entry name" value="WD_REPEATS_REGION"/>
    <property type="match status" value="1"/>
</dbReference>
<organism evidence="4 5">
    <name type="scientific">Hibiscus sabdariffa</name>
    <name type="common">roselle</name>
    <dbReference type="NCBI Taxonomy" id="183260"/>
    <lineage>
        <taxon>Eukaryota</taxon>
        <taxon>Viridiplantae</taxon>
        <taxon>Streptophyta</taxon>
        <taxon>Embryophyta</taxon>
        <taxon>Tracheophyta</taxon>
        <taxon>Spermatophyta</taxon>
        <taxon>Magnoliopsida</taxon>
        <taxon>eudicotyledons</taxon>
        <taxon>Gunneridae</taxon>
        <taxon>Pentapetalae</taxon>
        <taxon>rosids</taxon>
        <taxon>malvids</taxon>
        <taxon>Malvales</taxon>
        <taxon>Malvaceae</taxon>
        <taxon>Malvoideae</taxon>
        <taxon>Hibiscus</taxon>
    </lineage>
</organism>
<feature type="compositionally biased region" description="Polar residues" evidence="2">
    <location>
        <begin position="253"/>
        <end position="269"/>
    </location>
</feature>
<dbReference type="Gene3D" id="1.25.40.10">
    <property type="entry name" value="Tetratricopeptide repeat domain"/>
    <property type="match status" value="1"/>
</dbReference>
<evidence type="ECO:0000256" key="2">
    <source>
        <dbReference type="SAM" id="MobiDB-lite"/>
    </source>
</evidence>
<feature type="region of interest" description="Disordered" evidence="2">
    <location>
        <begin position="174"/>
        <end position="276"/>
    </location>
</feature>
<dbReference type="Pfam" id="PF00400">
    <property type="entry name" value="WD40"/>
    <property type="match status" value="1"/>
</dbReference>
<dbReference type="Proteomes" id="UP001396334">
    <property type="component" value="Unassembled WGS sequence"/>
</dbReference>
<dbReference type="SUPFAM" id="SSF48452">
    <property type="entry name" value="TPR-like"/>
    <property type="match status" value="1"/>
</dbReference>
<name>A0ABR2SEG3_9ROSI</name>
<gene>
    <name evidence="4" type="ORF">V6N11_003698</name>
</gene>
<reference evidence="4 5" key="1">
    <citation type="journal article" date="2024" name="G3 (Bethesda)">
        <title>Genome assembly of Hibiscus sabdariffa L. provides insights into metabolisms of medicinal natural products.</title>
        <authorList>
            <person name="Kim T."/>
        </authorList>
    </citation>
    <scope>NUCLEOTIDE SEQUENCE [LARGE SCALE GENOMIC DNA]</scope>
    <source>
        <strain evidence="4">TK-2024</strain>
        <tissue evidence="4">Old leaves</tissue>
    </source>
</reference>
<dbReference type="EMBL" id="JBBPBN010000015">
    <property type="protein sequence ID" value="KAK9023480.1"/>
    <property type="molecule type" value="Genomic_DNA"/>
</dbReference>
<accession>A0ABR2SEG3</accession>
<keyword evidence="1" id="KW-0853">WD repeat</keyword>
<feature type="transmembrane region" description="Helical" evidence="3">
    <location>
        <begin position="515"/>
        <end position="535"/>
    </location>
</feature>
<feature type="compositionally biased region" description="Polar residues" evidence="2">
    <location>
        <begin position="186"/>
        <end position="196"/>
    </location>
</feature>
<sequence>MNFGTNMVSTTGTSPVYGNPELPRSRASQGNEPRGWFYCLPRHRQVFAPASNYLKEQPPANPCENCKESGTGIPKAGSGVAEKRFLVFDQSGDQTTLIFTSASGTPTKCLTSWGLKSPVAGNFNGEDPIDKVHGNIHSGPISTDIFEENGTDEQSEMHEDTEELNALLYSDDDSEYTEDEEVTSTGHSPSTMTAQDEQFEGSCEEVASSTRLTKKQKLLDGSNRYSPLLMDTTNSGNPNRYSEYEDDADSRCANGQNPGSSDMDSSSGYKRTRRDKIRETTYSLNCNCPYKYYQRDAAVHIMPDKKIARAKSPLPFSSYAHATTGRAPHISPSGAVLLPSRGVKTHDLVDVVAHSLQMHSSLIRRLSMEQELEGHQGCVNAVAWNSDGSLLISGSDDERGRSSLHLTHVTFSPNGEEVLLSYSGQHVYLMDINHGKHILNSQVLLRSKWKNDAPMAIRDCQNARRIDSSSFRAHHLMGEALEQLGKHKEALDFAVAAQCLSPYNTMAVENIKTHLAVALTLLLVLFFSVQFIGFADAMYK</sequence>
<dbReference type="PANTHER" id="PTHR36066:SF2">
    <property type="entry name" value="TRANSCRIPTION FACTOR BHLH145"/>
    <property type="match status" value="1"/>
</dbReference>
<evidence type="ECO:0000256" key="1">
    <source>
        <dbReference type="PROSITE-ProRule" id="PRU00221"/>
    </source>
</evidence>
<dbReference type="InterPro" id="IPR015943">
    <property type="entry name" value="WD40/YVTN_repeat-like_dom_sf"/>
</dbReference>
<keyword evidence="5" id="KW-1185">Reference proteome</keyword>
<comment type="caution">
    <text evidence="4">The sequence shown here is derived from an EMBL/GenBank/DDBJ whole genome shotgun (WGS) entry which is preliminary data.</text>
</comment>
<dbReference type="SUPFAM" id="SSF50978">
    <property type="entry name" value="WD40 repeat-like"/>
    <property type="match status" value="1"/>
</dbReference>
<dbReference type="InterPro" id="IPR036322">
    <property type="entry name" value="WD40_repeat_dom_sf"/>
</dbReference>
<dbReference type="InterPro" id="IPR037546">
    <property type="entry name" value="SAC51-like"/>
</dbReference>
<proteinExistence type="predicted"/>
<evidence type="ECO:0000313" key="5">
    <source>
        <dbReference type="Proteomes" id="UP001396334"/>
    </source>
</evidence>
<dbReference type="InterPro" id="IPR011990">
    <property type="entry name" value="TPR-like_helical_dom_sf"/>
</dbReference>
<dbReference type="InterPro" id="IPR001680">
    <property type="entry name" value="WD40_rpt"/>
</dbReference>
<feature type="region of interest" description="Disordered" evidence="2">
    <location>
        <begin position="1"/>
        <end position="30"/>
    </location>
</feature>
<protein>
    <recommendedName>
        <fullName evidence="6">Anaphase-promoting complex subunit 4 WD40 domain-containing protein</fullName>
    </recommendedName>
</protein>